<keyword evidence="1" id="KW-0812">Transmembrane</keyword>
<keyword evidence="4" id="KW-1185">Reference proteome</keyword>
<dbReference type="RefSeq" id="WP_313831295.1">
    <property type="nucleotide sequence ID" value="NZ_JAQOUE010000001.1"/>
</dbReference>
<organism evidence="3 4">
    <name type="scientific">Candidatus Nitronereus thalassa</name>
    <dbReference type="NCBI Taxonomy" id="3020898"/>
    <lineage>
        <taxon>Bacteria</taxon>
        <taxon>Pseudomonadati</taxon>
        <taxon>Nitrospirota</taxon>
        <taxon>Nitrospiria</taxon>
        <taxon>Nitrospirales</taxon>
        <taxon>Nitrospiraceae</taxon>
        <taxon>Candidatus Nitronereus</taxon>
    </lineage>
</organism>
<dbReference type="EMBL" id="JAQOUE010000001">
    <property type="protein sequence ID" value="MDT7040936.1"/>
    <property type="molecule type" value="Genomic_DNA"/>
</dbReference>
<dbReference type="Gene3D" id="6.10.140.1340">
    <property type="match status" value="1"/>
</dbReference>
<keyword evidence="1" id="KW-1133">Transmembrane helix</keyword>
<keyword evidence="1" id="KW-0472">Membrane</keyword>
<dbReference type="InterPro" id="IPR021309">
    <property type="entry name" value="YgaP-like_TM"/>
</dbReference>
<accession>A0ABU3K3H4</accession>
<reference evidence="3 4" key="1">
    <citation type="journal article" date="2023" name="ISME J.">
        <title>Cultivation and genomic characterization of novel and ubiquitous marine nitrite-oxidizing bacteria from the Nitrospirales.</title>
        <authorList>
            <person name="Mueller A.J."/>
            <person name="Daebeler A."/>
            <person name="Herbold C.W."/>
            <person name="Kirkegaard R.H."/>
            <person name="Daims H."/>
        </authorList>
    </citation>
    <scope>NUCLEOTIDE SEQUENCE [LARGE SCALE GENOMIC DNA]</scope>
    <source>
        <strain evidence="3 4">EB</strain>
    </source>
</reference>
<evidence type="ECO:0000313" key="4">
    <source>
        <dbReference type="Proteomes" id="UP001250932"/>
    </source>
</evidence>
<comment type="caution">
    <text evidence="3">The sequence shown here is derived from an EMBL/GenBank/DDBJ whole genome shotgun (WGS) entry which is preliminary data.</text>
</comment>
<dbReference type="Proteomes" id="UP001250932">
    <property type="component" value="Unassembled WGS sequence"/>
</dbReference>
<dbReference type="Pfam" id="PF11127">
    <property type="entry name" value="YgaP-like_TM"/>
    <property type="match status" value="1"/>
</dbReference>
<name>A0ABU3K3H4_9BACT</name>
<protein>
    <submittedName>
        <fullName evidence="3">DUF2892 domain-containing protein</fullName>
    </submittedName>
</protein>
<evidence type="ECO:0000259" key="2">
    <source>
        <dbReference type="Pfam" id="PF11127"/>
    </source>
</evidence>
<feature type="domain" description="Inner membrane protein YgaP-like transmembrane" evidence="2">
    <location>
        <begin position="11"/>
        <end position="58"/>
    </location>
</feature>
<feature type="transmembrane region" description="Helical" evidence="1">
    <location>
        <begin position="32"/>
        <end position="56"/>
    </location>
</feature>
<sequence length="63" mass="6821">MNTKRRIHDSIAGGLITLGVALGFYVDPTWLLLPGILGVTLLQSGVTGFCPVYFILDRTCPND</sequence>
<feature type="transmembrane region" description="Helical" evidence="1">
    <location>
        <begin position="7"/>
        <end position="26"/>
    </location>
</feature>
<proteinExistence type="predicted"/>
<evidence type="ECO:0000313" key="3">
    <source>
        <dbReference type="EMBL" id="MDT7040936.1"/>
    </source>
</evidence>
<evidence type="ECO:0000256" key="1">
    <source>
        <dbReference type="SAM" id="Phobius"/>
    </source>
</evidence>
<gene>
    <name evidence="3" type="ORF">PPG34_01155</name>
</gene>